<reference evidence="2" key="1">
    <citation type="submission" date="2020-06" db="EMBL/GenBank/DDBJ databases">
        <title>A chromosome-scale genome assembly of Talaromyces rugulosus W13939.</title>
        <authorList>
            <person name="Wang B."/>
            <person name="Guo L."/>
            <person name="Ye K."/>
            <person name="Wang L."/>
        </authorList>
    </citation>
    <scope>NUCLEOTIDE SEQUENCE [LARGE SCALE GENOMIC DNA]</scope>
    <source>
        <strain evidence="2">W13939</strain>
    </source>
</reference>
<dbReference type="OrthoDB" id="4488120at2759"/>
<dbReference type="Proteomes" id="UP000509510">
    <property type="component" value="Chromosome II"/>
</dbReference>
<dbReference type="RefSeq" id="XP_035343895.1">
    <property type="nucleotide sequence ID" value="XM_035488002.1"/>
</dbReference>
<sequence>MDPSQRNARSRPLQADVALGILVKCANDVKFVRHLSDAEKRRVDEAVEILIFVQTTSKRKKYRTFLYSLLAKKIPHLVFLSAVALGQSRVVDMKKGERIRLIGLMEGNHQLRDTIFRSLAIDYKVPQSIDELAILANANSEISSETRCVAGVEDSTEEQRNQRLPFNQELPAMLAKDQAEGIDHTRNANTGRQIQFMYSKSPADHIPYLRDLIIDAVQTSRQWKTEREAGELTTDCLTTMIPEDVNEDISITLWVGQSAGLALLDVLKLQPTWSSLLGHLAL</sequence>
<evidence type="ECO:0000313" key="2">
    <source>
        <dbReference type="Proteomes" id="UP000509510"/>
    </source>
</evidence>
<dbReference type="EMBL" id="CP055899">
    <property type="protein sequence ID" value="QKX57717.1"/>
    <property type="molecule type" value="Genomic_DNA"/>
</dbReference>
<protein>
    <submittedName>
        <fullName evidence="1">Uncharacterized protein</fullName>
    </submittedName>
</protein>
<name>A0A7H8QUS5_TALRU</name>
<organism evidence="1 2">
    <name type="scientific">Talaromyces rugulosus</name>
    <name type="common">Penicillium rugulosum</name>
    <dbReference type="NCBI Taxonomy" id="121627"/>
    <lineage>
        <taxon>Eukaryota</taxon>
        <taxon>Fungi</taxon>
        <taxon>Dikarya</taxon>
        <taxon>Ascomycota</taxon>
        <taxon>Pezizomycotina</taxon>
        <taxon>Eurotiomycetes</taxon>
        <taxon>Eurotiomycetidae</taxon>
        <taxon>Eurotiales</taxon>
        <taxon>Trichocomaceae</taxon>
        <taxon>Talaromyces</taxon>
        <taxon>Talaromyces sect. Islandici</taxon>
    </lineage>
</organism>
<keyword evidence="2" id="KW-1185">Reference proteome</keyword>
<accession>A0A7H8QUS5</accession>
<gene>
    <name evidence="1" type="ORF">TRUGW13939_04836</name>
</gene>
<dbReference type="KEGG" id="trg:TRUGW13939_04836"/>
<evidence type="ECO:0000313" key="1">
    <source>
        <dbReference type="EMBL" id="QKX57717.1"/>
    </source>
</evidence>
<proteinExistence type="predicted"/>
<dbReference type="GeneID" id="55992335"/>
<dbReference type="AlphaFoldDB" id="A0A7H8QUS5"/>